<reference evidence="4" key="1">
    <citation type="submission" date="2022-03" db="EMBL/GenBank/DDBJ databases">
        <authorList>
            <person name="Tunstrom K."/>
        </authorList>
    </citation>
    <scope>NUCLEOTIDE SEQUENCE</scope>
</reference>
<gene>
    <name evidence="4" type="ORF">EEDITHA_LOCUS6381</name>
</gene>
<keyword evidence="5" id="KW-1185">Reference proteome</keyword>
<feature type="compositionally biased region" description="Basic and acidic residues" evidence="1">
    <location>
        <begin position="174"/>
        <end position="198"/>
    </location>
</feature>
<evidence type="ECO:0000313" key="4">
    <source>
        <dbReference type="EMBL" id="CAH2090420.1"/>
    </source>
</evidence>
<evidence type="ECO:0000313" key="5">
    <source>
        <dbReference type="Proteomes" id="UP001153954"/>
    </source>
</evidence>
<proteinExistence type="predicted"/>
<feature type="compositionally biased region" description="Basic residues" evidence="1">
    <location>
        <begin position="83"/>
        <end position="93"/>
    </location>
</feature>
<evidence type="ECO:0000256" key="2">
    <source>
        <dbReference type="SAM" id="Phobius"/>
    </source>
</evidence>
<organism evidence="4 5">
    <name type="scientific">Euphydryas editha</name>
    <name type="common">Edith's checkerspot</name>
    <dbReference type="NCBI Taxonomy" id="104508"/>
    <lineage>
        <taxon>Eukaryota</taxon>
        <taxon>Metazoa</taxon>
        <taxon>Ecdysozoa</taxon>
        <taxon>Arthropoda</taxon>
        <taxon>Hexapoda</taxon>
        <taxon>Insecta</taxon>
        <taxon>Pterygota</taxon>
        <taxon>Neoptera</taxon>
        <taxon>Endopterygota</taxon>
        <taxon>Lepidoptera</taxon>
        <taxon>Glossata</taxon>
        <taxon>Ditrysia</taxon>
        <taxon>Papilionoidea</taxon>
        <taxon>Nymphalidae</taxon>
        <taxon>Nymphalinae</taxon>
        <taxon>Euphydryas</taxon>
    </lineage>
</organism>
<dbReference type="Proteomes" id="UP001153954">
    <property type="component" value="Unassembled WGS sequence"/>
</dbReference>
<feature type="compositionally biased region" description="Basic residues" evidence="1">
    <location>
        <begin position="153"/>
        <end position="163"/>
    </location>
</feature>
<dbReference type="EMBL" id="CAKOGL010000009">
    <property type="protein sequence ID" value="CAH2090420.1"/>
    <property type="molecule type" value="Genomic_DNA"/>
</dbReference>
<keyword evidence="3" id="KW-0732">Signal</keyword>
<comment type="caution">
    <text evidence="4">The sequence shown here is derived from an EMBL/GenBank/DDBJ whole genome shotgun (WGS) entry which is preliminary data.</text>
</comment>
<sequence length="1088" mass="124961">MGDIWKVTMPLLSTLAALVIIVHSAEEIYERDNRQIRSRALDVAPSNYEQSWRAMEVEPETTMSSQIKEEEVWGDDSSIEPMRRRRRKRKRRPNQSQDEISPQEGFLYGEASQTHQQDTVEMPRRRRKKVEYQDSRERNGPRHWNEEGLERPLRRRGQRRKRPPVLSEFNSFEQYEKPDSREEIMHEQDTRIDSSDNQNDAREVNEHIESEILVDQSDPQFIEVTTQEINNNNKLLYEKNIEKDRSLSEFSSELLQPAKNFNTSLITSNFREKPKINDNNVESPKGKRPIDPVTLKTILKKSNGKSLSEILQQNNLSLADLLHGEEKAISILQRKDLMNDENSSEIKSQTSFVENNIKTADIIEKNNSEDISLDKQKWPENKTYRDREDVETTTDCSTNNEIVTLKNTESSKNTESIKTDQSNNLPLVESTTRNYLRRRFPAGVRRKLHMRPSVNNTYKGQLSRDLITSTSLKYKNSKTLSKSKEWRDVLSEMTRRSQNLKQQNVESGSDIVVKIITTTLIPEETTTEKLFETTTDISDAFVNTETTSYTDSGKTESLSSTAIDGSNFKTERLLPTTTITYEDSKEDKEIIVEKPKVVPKVKIVNASELRKQAYNNRLKRNRLRQKISTTELPEEQGLKDIYGNSNFVSASEFIAKTEARITKSEPVDDYSTLEDFITTEASRSTKIDINRSTRIPQRTNRFTGSITTVSPFTTGETAKYEIDEILSDNLASARLSKILKERNMTLNELVEHRERGSSHVHLADIFHNASKEPNPPEPFLSKSLIEPISKETYPLRALLEANSYDSKTTTVEPNLNGTNNLNVPVVMDFGNNVNENGENKGIISLFNNFSRIDSERQNFNDKDKEIVEEKFNENISKNEAGREGRLLGLEKELMSWNDLIALMQKNHQQQNTENEIELTEDSTITNALKRNHMEKDIDQGGLIALEDLQKLKELDSRITSDELLEFKLYENVEPTKIPSVLGSATNNNATSVTVATASIIGLVMILFLLTYAILKWKEQNKMFQKKYAKEDECVPTPIFENRKSHNSSIRSKSPMIASSNIYAIDSIDARGGNESPEYMWDTLRKPFQ</sequence>
<feature type="chain" id="PRO_5043617123" evidence="3">
    <location>
        <begin position="25"/>
        <end position="1088"/>
    </location>
</feature>
<feature type="transmembrane region" description="Helical" evidence="2">
    <location>
        <begin position="992"/>
        <end position="1014"/>
    </location>
</feature>
<name>A0AAU9TXX8_EUPED</name>
<feature type="signal peptide" evidence="3">
    <location>
        <begin position="1"/>
        <end position="24"/>
    </location>
</feature>
<evidence type="ECO:0000256" key="3">
    <source>
        <dbReference type="SAM" id="SignalP"/>
    </source>
</evidence>
<feature type="region of interest" description="Disordered" evidence="1">
    <location>
        <begin position="54"/>
        <end position="198"/>
    </location>
</feature>
<dbReference type="AlphaFoldDB" id="A0AAU9TXX8"/>
<keyword evidence="2" id="KW-0472">Membrane</keyword>
<feature type="compositionally biased region" description="Basic and acidic residues" evidence="1">
    <location>
        <begin position="130"/>
        <end position="152"/>
    </location>
</feature>
<evidence type="ECO:0000256" key="1">
    <source>
        <dbReference type="SAM" id="MobiDB-lite"/>
    </source>
</evidence>
<protein>
    <submittedName>
        <fullName evidence="4">Uncharacterized protein</fullName>
    </submittedName>
</protein>
<keyword evidence="2" id="KW-0812">Transmembrane</keyword>
<keyword evidence="2" id="KW-1133">Transmembrane helix</keyword>
<accession>A0AAU9TXX8</accession>